<dbReference type="HOGENOM" id="CLU_947660_0_0_1"/>
<proteinExistence type="predicted"/>
<dbReference type="PhylomeDB" id="A7SR39"/>
<dbReference type="eggNOG" id="ENOG502STPK">
    <property type="taxonomic scope" value="Eukaryota"/>
</dbReference>
<keyword evidence="2" id="KW-1185">Reference proteome</keyword>
<gene>
    <name evidence="1" type="ORF">NEMVEDRAFT_v1g246863</name>
</gene>
<evidence type="ECO:0000313" key="2">
    <source>
        <dbReference type="Proteomes" id="UP000001593"/>
    </source>
</evidence>
<name>A7SR39_NEMVE</name>
<dbReference type="AlphaFoldDB" id="A7SR39"/>
<organism evidence="1 2">
    <name type="scientific">Nematostella vectensis</name>
    <name type="common">Starlet sea anemone</name>
    <dbReference type="NCBI Taxonomy" id="45351"/>
    <lineage>
        <taxon>Eukaryota</taxon>
        <taxon>Metazoa</taxon>
        <taxon>Cnidaria</taxon>
        <taxon>Anthozoa</taxon>
        <taxon>Hexacorallia</taxon>
        <taxon>Actiniaria</taxon>
        <taxon>Edwardsiidae</taxon>
        <taxon>Nematostella</taxon>
    </lineage>
</organism>
<reference evidence="1 2" key="1">
    <citation type="journal article" date="2007" name="Science">
        <title>Sea anemone genome reveals ancestral eumetazoan gene repertoire and genomic organization.</title>
        <authorList>
            <person name="Putnam N.H."/>
            <person name="Srivastava M."/>
            <person name="Hellsten U."/>
            <person name="Dirks B."/>
            <person name="Chapman J."/>
            <person name="Salamov A."/>
            <person name="Terry A."/>
            <person name="Shapiro H."/>
            <person name="Lindquist E."/>
            <person name="Kapitonov V.V."/>
            <person name="Jurka J."/>
            <person name="Genikhovich G."/>
            <person name="Grigoriev I.V."/>
            <person name="Lucas S.M."/>
            <person name="Steele R.E."/>
            <person name="Finnerty J.R."/>
            <person name="Technau U."/>
            <person name="Martindale M.Q."/>
            <person name="Rokhsar D.S."/>
        </authorList>
    </citation>
    <scope>NUCLEOTIDE SEQUENCE [LARGE SCALE GENOMIC DNA]</scope>
    <source>
        <strain evidence="2">CH2 X CH6</strain>
    </source>
</reference>
<evidence type="ECO:0000313" key="1">
    <source>
        <dbReference type="EMBL" id="EDO33827.1"/>
    </source>
</evidence>
<dbReference type="InParanoid" id="A7SR39"/>
<protein>
    <submittedName>
        <fullName evidence="1">Uncharacterized protein</fullName>
    </submittedName>
</protein>
<dbReference type="Proteomes" id="UP000001593">
    <property type="component" value="Unassembled WGS sequence"/>
</dbReference>
<dbReference type="EMBL" id="DS469755">
    <property type="protein sequence ID" value="EDO33827.1"/>
    <property type="molecule type" value="Genomic_DNA"/>
</dbReference>
<accession>A7SR39</accession>
<sequence length="294" mass="33784">MRILTIKSFTIICAGTSSLYILIFLSSQDNAYTSTKEPSVFGGMLPLNQTPIATTTKMLNHNVTVFLRLTSNKEHKRQLFCYFMRTFVLYLPVNLPGKTVLVFDQESEQDHKFGSEMVNMTKTDYHITSLSYAWHFERDRNDWSFKLCSNLAKYDEKFSKAANTARERSSILPHPQTAFHQYGGNENTFLMSNIRISYCLAKESEAQSIVKCPARNVSMDRSLILFHHDLQRAKSPSDTPCAGEHRNACFRILQDYIQDVKRELEQAARTMEWQNVEKVNEIAKQNGIECPALP</sequence>